<organism evidence="2 3">
    <name type="scientific">Plasmodium ovale wallikeri</name>
    <dbReference type="NCBI Taxonomy" id="864142"/>
    <lineage>
        <taxon>Eukaryota</taxon>
        <taxon>Sar</taxon>
        <taxon>Alveolata</taxon>
        <taxon>Apicomplexa</taxon>
        <taxon>Aconoidasida</taxon>
        <taxon>Haemosporida</taxon>
        <taxon>Plasmodiidae</taxon>
        <taxon>Plasmodium</taxon>
        <taxon>Plasmodium (Plasmodium)</taxon>
    </lineage>
</organism>
<name>A0A1A8YH97_PLAOA</name>
<keyword evidence="4" id="KW-1185">Reference proteome</keyword>
<dbReference type="EMBL" id="FLRE01000007">
    <property type="protein sequence ID" value="SBT30911.1"/>
    <property type="molecule type" value="Genomic_DNA"/>
</dbReference>
<evidence type="ECO:0000313" key="3">
    <source>
        <dbReference type="Proteomes" id="UP000078550"/>
    </source>
</evidence>
<reference evidence="3 4" key="2">
    <citation type="submission" date="2016-05" db="EMBL/GenBank/DDBJ databases">
        <authorList>
            <person name="Naeem Raeece"/>
        </authorList>
    </citation>
    <scope>NUCLEOTIDE SEQUENCE [LARGE SCALE GENOMIC DNA]</scope>
</reference>
<dbReference type="EMBL" id="FLRD01000002">
    <property type="protein sequence ID" value="SBT30483.1"/>
    <property type="molecule type" value="Genomic_DNA"/>
</dbReference>
<accession>A0A1A8YH97</accession>
<reference evidence="2" key="1">
    <citation type="submission" date="2016-05" db="EMBL/GenBank/DDBJ databases">
        <authorList>
            <person name="Lavstsen T."/>
            <person name="Jespersen J.S."/>
        </authorList>
    </citation>
    <scope>NUCLEOTIDE SEQUENCE [LARGE SCALE GENOMIC DNA]</scope>
</reference>
<evidence type="ECO:0000313" key="1">
    <source>
        <dbReference type="EMBL" id="SBT30483.1"/>
    </source>
</evidence>
<dbReference type="AlphaFoldDB" id="A0A1A8YH97"/>
<evidence type="ECO:0000313" key="2">
    <source>
        <dbReference type="EMBL" id="SBT30911.1"/>
    </source>
</evidence>
<protein>
    <submittedName>
        <fullName evidence="2">Uncharacterized protein</fullName>
    </submittedName>
</protein>
<evidence type="ECO:0000313" key="4">
    <source>
        <dbReference type="Proteomes" id="UP000078555"/>
    </source>
</evidence>
<gene>
    <name evidence="1" type="ORF">POVWA1_001470</name>
    <name evidence="2" type="ORF">POVWA2_001370</name>
</gene>
<dbReference type="Proteomes" id="UP000078555">
    <property type="component" value="Unassembled WGS sequence"/>
</dbReference>
<dbReference type="Proteomes" id="UP000078550">
    <property type="component" value="Unassembled WGS sequence"/>
</dbReference>
<proteinExistence type="predicted"/>
<sequence>MDGGVWEAVVIITPPRHDPYQKLATCQMYPRVYAARSRVFTFAPTHACACAFFPPCQTRLNLFISIILARVT</sequence>